<accession>A0A1F6BL90</accession>
<proteinExistence type="predicted"/>
<gene>
    <name evidence="1" type="ORF">A2968_00505</name>
</gene>
<name>A0A1F6BL90_9BACT</name>
<sequence>MKTIVTHFAPDVDAVSSVWLLKRFLPGWHEAEVKFVPAGKTLDNEIVDSDPEIFHVDTGMGFLDHHQTDEDTCAAKRVLEYIRKEESKNKRAKNVATGDEALDRLVEVVNDIDHFREVYLPNPMSDLYDFGLVAIFDGWKLIFGDDYQRIVELGLLQLDGIYRNFQNKVWAESEIKKSGLEFKTVWGKGLAAETINDEVVRIGQRMAYTLVVRKDPKKDYVRIKALPASRVDLTSCYNILKKKDPQATWFLHASKKMLLNGSIKNPESKPTRLTLREIVDVLKNSKK</sequence>
<organism evidence="1 2">
    <name type="scientific">Candidatus Gottesmanbacteria bacterium RIFCSPLOWO2_01_FULL_42_22</name>
    <dbReference type="NCBI Taxonomy" id="1798391"/>
    <lineage>
        <taxon>Bacteria</taxon>
        <taxon>Candidatus Gottesmaniibacteriota</taxon>
    </lineage>
</organism>
<evidence type="ECO:0000313" key="1">
    <source>
        <dbReference type="EMBL" id="OGG37307.1"/>
    </source>
</evidence>
<comment type="caution">
    <text evidence="1">The sequence shown here is derived from an EMBL/GenBank/DDBJ whole genome shotgun (WGS) entry which is preliminary data.</text>
</comment>
<dbReference type="SUPFAM" id="SSF64182">
    <property type="entry name" value="DHH phosphoesterases"/>
    <property type="match status" value="1"/>
</dbReference>
<dbReference type="EMBL" id="MFJU01000002">
    <property type="protein sequence ID" value="OGG37307.1"/>
    <property type="molecule type" value="Genomic_DNA"/>
</dbReference>
<dbReference type="STRING" id="1798391.A2968_00505"/>
<protein>
    <submittedName>
        <fullName evidence="1">Uncharacterized protein</fullName>
    </submittedName>
</protein>
<dbReference type="InterPro" id="IPR038763">
    <property type="entry name" value="DHH_sf"/>
</dbReference>
<reference evidence="1 2" key="1">
    <citation type="journal article" date="2016" name="Nat. Commun.">
        <title>Thousands of microbial genomes shed light on interconnected biogeochemical processes in an aquifer system.</title>
        <authorList>
            <person name="Anantharaman K."/>
            <person name="Brown C.T."/>
            <person name="Hug L.A."/>
            <person name="Sharon I."/>
            <person name="Castelle C.J."/>
            <person name="Probst A.J."/>
            <person name="Thomas B.C."/>
            <person name="Singh A."/>
            <person name="Wilkins M.J."/>
            <person name="Karaoz U."/>
            <person name="Brodie E.L."/>
            <person name="Williams K.H."/>
            <person name="Hubbard S.S."/>
            <person name="Banfield J.F."/>
        </authorList>
    </citation>
    <scope>NUCLEOTIDE SEQUENCE [LARGE SCALE GENOMIC DNA]</scope>
</reference>
<dbReference type="Proteomes" id="UP000176228">
    <property type="component" value="Unassembled WGS sequence"/>
</dbReference>
<dbReference type="AlphaFoldDB" id="A0A1F6BL90"/>
<evidence type="ECO:0000313" key="2">
    <source>
        <dbReference type="Proteomes" id="UP000176228"/>
    </source>
</evidence>